<sequence length="437" mass="48745">MAVISRAIKQELLDNLHPEFYDPPKPRRRAKVKTEERVDVKTIVKEKTKRRRAAKKRGEEEEVEFVRSFAPRRPYQWKGRKVRAVVRPGMPVVFTPGQRTGKAQKREYDEVYADADILDQAGAMVNEFAYGKRARLLTERNPTPSQVPITEQEPVARPGEARLLPTVQVLAPRDQREVVLPVTKSEVGDVKVENKGVEKIAPGLGVQTVDIKVPIKRKIKEEDHLAKRVKEELEPYQKTVHMEYLETPDVEFTDKGVEPGTLFQAAPAPPARALAVPRRRRRPVVVEPAAEAMEVVAPVSAPAPAAPVAAAAAASASVGRRIMPGTRVIHRWGPANAIIPDYRYHPSITAPKVRRPPPRGRVSRWGPANSIIPEVRLHPSIVAAIPRGAAGRTARTRRRRRAARTRRAFVLPATTKSGAVLPQNVRYHPSIGILRRA</sequence>
<dbReference type="GO" id="GO:0003677">
    <property type="term" value="F:DNA binding"/>
    <property type="evidence" value="ECO:0007669"/>
    <property type="project" value="UniProtKB-KW"/>
</dbReference>
<comment type="similarity">
    <text evidence="1">Belongs to the adenoviridae core-capsid bridging protein family.</text>
</comment>
<dbReference type="OrthoDB" id="9492at10239"/>
<reference evidence="8 9" key="2">
    <citation type="journal article" date="2012" name="J. Virol.">
        <title>Genome analysis of bat adenovirus 2: indications of interspecies transmission.</title>
        <authorList>
            <person name="Kohl C."/>
            <person name="Vidovszky M.Z."/>
            <person name="Muhldorfer K."/>
            <person name="Dabrowski P.W."/>
            <person name="Radonic A."/>
            <person name="Nitsche A."/>
            <person name="Wibbelt G."/>
            <person name="Kurth A."/>
            <person name="Harrach B."/>
        </authorList>
    </citation>
    <scope>NUCLEOTIDE SEQUENCE [LARGE SCALE GENOMIC DNA]</scope>
    <source>
        <strain evidence="8">PPV1</strain>
    </source>
</reference>
<evidence type="ECO:0000256" key="1">
    <source>
        <dbReference type="ARBA" id="ARBA00008293"/>
    </source>
</evidence>
<protein>
    <submittedName>
        <fullName evidence="8">V</fullName>
    </submittedName>
</protein>
<evidence type="ECO:0000256" key="4">
    <source>
        <dbReference type="ARBA" id="ARBA00022844"/>
    </source>
</evidence>
<evidence type="ECO:0000256" key="3">
    <source>
        <dbReference type="ARBA" id="ARBA00022612"/>
    </source>
</evidence>
<dbReference type="InterPro" id="IPR005608">
    <property type="entry name" value="Adeno_V"/>
</dbReference>
<evidence type="ECO:0000313" key="9">
    <source>
        <dbReference type="Proteomes" id="UP000132615"/>
    </source>
</evidence>
<keyword evidence="7" id="KW-0238">DNA-binding</keyword>
<dbReference type="KEGG" id="vg:11117794"/>
<keyword evidence="2" id="KW-1048">Host nucleus</keyword>
<dbReference type="Pfam" id="PF03910">
    <property type="entry name" value="Adeno_PV"/>
    <property type="match status" value="1"/>
</dbReference>
<keyword evidence="3" id="KW-1188">Viral release from host cell</keyword>
<reference evidence="9" key="1">
    <citation type="journal article" date="2009" name="Emerg. Infect. Dis.">
        <title>New adenovirus in bats, Germany.</title>
        <authorList>
            <person name="Sonntag M."/>
            <person name="Muhldorfer K."/>
            <person name="Speck S."/>
            <person name="Wibbelt G."/>
            <person name="Kurth A."/>
        </authorList>
    </citation>
    <scope>NUCLEOTIDE SEQUENCE [LARGE SCALE GENOMIC DNA]</scope>
</reference>
<dbReference type="GO" id="GO:0044423">
    <property type="term" value="C:virion component"/>
    <property type="evidence" value="ECO:0007669"/>
    <property type="project" value="UniProtKB-KW"/>
</dbReference>
<evidence type="ECO:0000256" key="7">
    <source>
        <dbReference type="ARBA" id="ARBA00023125"/>
    </source>
</evidence>
<dbReference type="GeneID" id="11117794"/>
<name>G1FQM5_9ADEN</name>
<keyword evidence="9" id="KW-1185">Reference proteome</keyword>
<proteinExistence type="inferred from homology"/>
<accession>G1FQM5</accession>
<evidence type="ECO:0000256" key="5">
    <source>
        <dbReference type="ARBA" id="ARBA00022921"/>
    </source>
</evidence>
<dbReference type="EMBL" id="JN252129">
    <property type="protein sequence ID" value="AEM06272.1"/>
    <property type="molecule type" value="Genomic_DNA"/>
</dbReference>
<organism evidence="8 9">
    <name type="scientific">Bat adenovirus 2</name>
    <dbReference type="NCBI Taxonomy" id="696069"/>
    <lineage>
        <taxon>Viruses</taxon>
        <taxon>Varidnaviria</taxon>
        <taxon>Bamfordvirae</taxon>
        <taxon>Preplasmiviricota</taxon>
        <taxon>Polisuviricotina</taxon>
        <taxon>Pharingeaviricetes</taxon>
        <taxon>Rowavirales</taxon>
        <taxon>Adenoviridae</taxon>
        <taxon>Mastadenovirus</taxon>
        <taxon>Mastadenovirus pipistrelli</taxon>
    </lineage>
</organism>
<evidence type="ECO:0000313" key="8">
    <source>
        <dbReference type="EMBL" id="AEM06272.1"/>
    </source>
</evidence>
<keyword evidence="5" id="KW-0426">Late protein</keyword>
<dbReference type="Proteomes" id="UP000132615">
    <property type="component" value="Segment"/>
</dbReference>
<evidence type="ECO:0000256" key="2">
    <source>
        <dbReference type="ARBA" id="ARBA00022562"/>
    </source>
</evidence>
<keyword evidence="4" id="KW-0946">Virion</keyword>
<dbReference type="RefSeq" id="YP_004782106.1">
    <property type="nucleotide sequence ID" value="NC_015932.1"/>
</dbReference>
<evidence type="ECO:0000256" key="6">
    <source>
        <dbReference type="ARBA" id="ARBA00022950"/>
    </source>
</evidence>
<keyword evidence="6" id="KW-0118">Viral capsid assembly</keyword>